<accession>A0A9J6C2Z6</accession>
<keyword evidence="10" id="KW-0479">Metal-binding</keyword>
<dbReference type="InterPro" id="IPR000719">
    <property type="entry name" value="Prot_kinase_dom"/>
</dbReference>
<evidence type="ECO:0000256" key="8">
    <source>
        <dbReference type="ARBA" id="ARBA00022840"/>
    </source>
</evidence>
<evidence type="ECO:0000313" key="14">
    <source>
        <dbReference type="EMBL" id="KAG5676548.1"/>
    </source>
</evidence>
<evidence type="ECO:0000256" key="1">
    <source>
        <dbReference type="ARBA" id="ARBA00004496"/>
    </source>
</evidence>
<name>A0A9J6C2Z6_POLVA</name>
<evidence type="ECO:0000256" key="12">
    <source>
        <dbReference type="RuleBase" id="RU000304"/>
    </source>
</evidence>
<dbReference type="Pfam" id="PF00786">
    <property type="entry name" value="PBD"/>
    <property type="match status" value="1"/>
</dbReference>
<feature type="binding site" evidence="11">
    <location>
        <position position="250"/>
    </location>
    <ligand>
        <name>ATP</name>
        <dbReference type="ChEBI" id="CHEBI:30616"/>
    </ligand>
</feature>
<feature type="domain" description="Protein kinase" evidence="13">
    <location>
        <begin position="221"/>
        <end position="473"/>
    </location>
</feature>
<feature type="active site" description="Proton acceptor" evidence="9">
    <location>
        <position position="342"/>
    </location>
</feature>
<evidence type="ECO:0000256" key="7">
    <source>
        <dbReference type="ARBA" id="ARBA00022777"/>
    </source>
</evidence>
<evidence type="ECO:0000313" key="15">
    <source>
        <dbReference type="Proteomes" id="UP001107558"/>
    </source>
</evidence>
<keyword evidence="4 12" id="KW-0723">Serine/threonine-protein kinase</keyword>
<dbReference type="AlphaFoldDB" id="A0A9J6C2Z6"/>
<dbReference type="SMART" id="SM00285">
    <property type="entry name" value="PBD"/>
    <property type="match status" value="1"/>
</dbReference>
<dbReference type="EMBL" id="JADBJN010000002">
    <property type="protein sequence ID" value="KAG5676548.1"/>
    <property type="molecule type" value="Genomic_DNA"/>
</dbReference>
<keyword evidence="3" id="KW-0963">Cytoplasm</keyword>
<comment type="subcellular location">
    <subcellularLocation>
        <location evidence="1">Cytoplasm</location>
    </subcellularLocation>
</comment>
<comment type="similarity">
    <text evidence="12">Belongs to the protein kinase superfamily.</text>
</comment>
<dbReference type="SUPFAM" id="SSF56112">
    <property type="entry name" value="Protein kinase-like (PK-like)"/>
    <property type="match status" value="1"/>
</dbReference>
<keyword evidence="7" id="KW-0418">Kinase</keyword>
<feature type="binding site" evidence="10">
    <location>
        <position position="347"/>
    </location>
    <ligand>
        <name>Mg(2+)</name>
        <dbReference type="ChEBI" id="CHEBI:18420"/>
    </ligand>
</feature>
<reference evidence="14" key="1">
    <citation type="submission" date="2021-03" db="EMBL/GenBank/DDBJ databases">
        <title>Chromosome level genome of the anhydrobiotic midge Polypedilum vanderplanki.</title>
        <authorList>
            <person name="Yoshida Y."/>
            <person name="Kikawada T."/>
            <person name="Gusev O."/>
        </authorList>
    </citation>
    <scope>NUCLEOTIDE SEQUENCE</scope>
    <source>
        <strain evidence="14">NIAS01</strain>
        <tissue evidence="14">Whole body or cell culture</tissue>
    </source>
</reference>
<dbReference type="PANTHER" id="PTHR45832">
    <property type="entry name" value="SERINE/THREONINE-PROTEIN KINASE SAMKA-RELATED-RELATED"/>
    <property type="match status" value="1"/>
</dbReference>
<evidence type="ECO:0000259" key="13">
    <source>
        <dbReference type="PROSITE" id="PS50011"/>
    </source>
</evidence>
<keyword evidence="5" id="KW-0808">Transferase</keyword>
<dbReference type="OrthoDB" id="1022360at2759"/>
<proteinExistence type="inferred from homology"/>
<dbReference type="InterPro" id="IPR036936">
    <property type="entry name" value="CRIB_dom_sf"/>
</dbReference>
<keyword evidence="6 11" id="KW-0547">Nucleotide-binding</keyword>
<keyword evidence="15" id="KW-1185">Reference proteome</keyword>
<dbReference type="Gene3D" id="3.30.200.20">
    <property type="entry name" value="Phosphorylase Kinase, domain 1"/>
    <property type="match status" value="1"/>
</dbReference>
<dbReference type="GO" id="GO:0046872">
    <property type="term" value="F:metal ion binding"/>
    <property type="evidence" value="ECO:0007669"/>
    <property type="project" value="UniProtKB-KW"/>
</dbReference>
<sequence length="495" mass="56713">MSFFEKFFRKDESTENELQMEISLPKNVVHTTHVRKNQVTGDLEGLPNSWQRMVKLLITEAEQKKNPNAAYQAVAFYNYTTEKKDNVEPCKPLITEEVLREESNKIEDFLITKNSHNLGKSVNDKMTSNENVTTTGRNGNHLTDINRKFTNVVDKSIDKKLDDDDETFLKDYSIIELPKEETTNNEPFLRDNKSQRISKTDEIVYAEMKCICNMSNPLEKYMKTKLVGKGASGVVFIAQELKTDKQVAIKTIDLNDQSSKKLILNEIRVLKNLNHKNLVNFLDAYFLEKTDFLWIILEYMDGGPLTDVVINTIMEEKQIAVVCREVLNAISFLHQKGIIHRDIKSDNVLLGLDGKVKVTDFGFCANIVGDEKRETMVGTPYWMAPEVVTRKQYGKKIDIWSLGIMAIEMIEGQPPYLNEAPLRALYLIAANGRPIINSWHKLSELLKDFLNCCLEVEVDQRSSAQELLDHLFLKDCAELKTLIPLILATKRILNK</sequence>
<gene>
    <name evidence="14" type="ORF">PVAND_006373</name>
</gene>
<dbReference type="GO" id="GO:0004674">
    <property type="term" value="F:protein serine/threonine kinase activity"/>
    <property type="evidence" value="ECO:0007669"/>
    <property type="project" value="UniProtKB-KW"/>
</dbReference>
<dbReference type="PANTHER" id="PTHR45832:SF21">
    <property type="entry name" value="NON-SPECIFIC SERINE_THREONINE PROTEIN KINASE"/>
    <property type="match status" value="1"/>
</dbReference>
<keyword evidence="10" id="KW-0460">Magnesium</keyword>
<dbReference type="InterPro" id="IPR017441">
    <property type="entry name" value="Protein_kinase_ATP_BS"/>
</dbReference>
<dbReference type="FunFam" id="1.10.510.10:FF:000011">
    <property type="entry name" value="Non-specific serine/threonine protein kinase"/>
    <property type="match status" value="1"/>
</dbReference>
<evidence type="ECO:0000256" key="6">
    <source>
        <dbReference type="ARBA" id="ARBA00022741"/>
    </source>
</evidence>
<dbReference type="PROSITE" id="PS00107">
    <property type="entry name" value="PROTEIN_KINASE_ATP"/>
    <property type="match status" value="1"/>
</dbReference>
<dbReference type="GO" id="GO:0005737">
    <property type="term" value="C:cytoplasm"/>
    <property type="evidence" value="ECO:0007669"/>
    <property type="project" value="UniProtKB-SubCell"/>
</dbReference>
<organism evidence="14 15">
    <name type="scientific">Polypedilum vanderplanki</name>
    <name type="common">Sleeping chironomid midge</name>
    <dbReference type="NCBI Taxonomy" id="319348"/>
    <lineage>
        <taxon>Eukaryota</taxon>
        <taxon>Metazoa</taxon>
        <taxon>Ecdysozoa</taxon>
        <taxon>Arthropoda</taxon>
        <taxon>Hexapoda</taxon>
        <taxon>Insecta</taxon>
        <taxon>Pterygota</taxon>
        <taxon>Neoptera</taxon>
        <taxon>Endopterygota</taxon>
        <taxon>Diptera</taxon>
        <taxon>Nematocera</taxon>
        <taxon>Chironomoidea</taxon>
        <taxon>Chironomidae</taxon>
        <taxon>Chironominae</taxon>
        <taxon>Polypedilum</taxon>
        <taxon>Polypedilum</taxon>
    </lineage>
</organism>
<dbReference type="Pfam" id="PF00069">
    <property type="entry name" value="Pkinase"/>
    <property type="match status" value="1"/>
</dbReference>
<protein>
    <recommendedName>
        <fullName evidence="2">non-specific serine/threonine protein kinase</fullName>
        <ecNumber evidence="2">2.7.11.1</ecNumber>
    </recommendedName>
</protein>
<dbReference type="Gene3D" id="1.10.510.10">
    <property type="entry name" value="Transferase(Phosphotransferase) domain 1"/>
    <property type="match status" value="1"/>
</dbReference>
<dbReference type="Gene3D" id="3.90.810.10">
    <property type="entry name" value="CRIB domain"/>
    <property type="match status" value="1"/>
</dbReference>
<dbReference type="PROSITE" id="PS00108">
    <property type="entry name" value="PROTEIN_KINASE_ST"/>
    <property type="match status" value="1"/>
</dbReference>
<evidence type="ECO:0000256" key="11">
    <source>
        <dbReference type="PROSITE-ProRule" id="PRU10141"/>
    </source>
</evidence>
<evidence type="ECO:0000256" key="10">
    <source>
        <dbReference type="PIRSR" id="PIRSR000615-3"/>
    </source>
</evidence>
<dbReference type="EC" id="2.7.11.1" evidence="2"/>
<feature type="binding site" evidence="10">
    <location>
        <position position="360"/>
    </location>
    <ligand>
        <name>Mg(2+)</name>
        <dbReference type="ChEBI" id="CHEBI:18420"/>
    </ligand>
</feature>
<dbReference type="InterPro" id="IPR008271">
    <property type="entry name" value="Ser/Thr_kinase_AS"/>
</dbReference>
<dbReference type="GO" id="GO:0005524">
    <property type="term" value="F:ATP binding"/>
    <property type="evidence" value="ECO:0007669"/>
    <property type="project" value="UniProtKB-UniRule"/>
</dbReference>
<dbReference type="InterPro" id="IPR000095">
    <property type="entry name" value="CRIB_dom"/>
</dbReference>
<keyword evidence="8 11" id="KW-0067">ATP-binding</keyword>
<comment type="caution">
    <text evidence="14">The sequence shown here is derived from an EMBL/GenBank/DDBJ whole genome shotgun (WGS) entry which is preliminary data.</text>
</comment>
<dbReference type="InterPro" id="IPR051931">
    <property type="entry name" value="PAK3-like"/>
</dbReference>
<evidence type="ECO:0000256" key="3">
    <source>
        <dbReference type="ARBA" id="ARBA00022490"/>
    </source>
</evidence>
<dbReference type="SMART" id="SM00220">
    <property type="entry name" value="S_TKc"/>
    <property type="match status" value="1"/>
</dbReference>
<evidence type="ECO:0000256" key="9">
    <source>
        <dbReference type="PIRSR" id="PIRSR000615-1"/>
    </source>
</evidence>
<dbReference type="InterPro" id="IPR011009">
    <property type="entry name" value="Kinase-like_dom_sf"/>
</dbReference>
<dbReference type="Proteomes" id="UP001107558">
    <property type="component" value="Chromosome 2"/>
</dbReference>
<evidence type="ECO:0000256" key="2">
    <source>
        <dbReference type="ARBA" id="ARBA00012513"/>
    </source>
</evidence>
<evidence type="ECO:0000256" key="5">
    <source>
        <dbReference type="ARBA" id="ARBA00022679"/>
    </source>
</evidence>
<dbReference type="PROSITE" id="PS50011">
    <property type="entry name" value="PROTEIN_KINASE_DOM"/>
    <property type="match status" value="1"/>
</dbReference>
<evidence type="ECO:0000256" key="4">
    <source>
        <dbReference type="ARBA" id="ARBA00022527"/>
    </source>
</evidence>